<dbReference type="Pfam" id="PF04909">
    <property type="entry name" value="Amidohydro_2"/>
    <property type="match status" value="1"/>
</dbReference>
<reference evidence="8" key="1">
    <citation type="submission" date="2022-08" db="EMBL/GenBank/DDBJ databases">
        <title>Complete genome sequence of 14 non-tuberculosis mycobacteria type-strains.</title>
        <authorList>
            <person name="Igarashi Y."/>
            <person name="Osugi A."/>
            <person name="Mitarai S."/>
        </authorList>
    </citation>
    <scope>NUCLEOTIDE SEQUENCE</scope>
    <source>
        <strain evidence="8">ATCC 51985</strain>
    </source>
</reference>
<organism evidence="8 9">
    <name type="scientific">Mycobacterium lentiflavum</name>
    <dbReference type="NCBI Taxonomy" id="141349"/>
    <lineage>
        <taxon>Bacteria</taxon>
        <taxon>Bacillati</taxon>
        <taxon>Actinomycetota</taxon>
        <taxon>Actinomycetes</taxon>
        <taxon>Mycobacteriales</taxon>
        <taxon>Mycobacteriaceae</taxon>
        <taxon>Mycobacterium</taxon>
        <taxon>Mycobacterium simiae complex</taxon>
    </lineage>
</organism>
<dbReference type="CDD" id="cd02440">
    <property type="entry name" value="AdoMet_MTases"/>
    <property type="match status" value="1"/>
</dbReference>
<dbReference type="Proteomes" id="UP001055171">
    <property type="component" value="Chromosome"/>
</dbReference>
<comment type="catalytic activity">
    <reaction evidence="4">
        <text>6-methylsalicylate + H(+) = 3-methylphenol + CO2</text>
        <dbReference type="Rhea" id="RHEA:23112"/>
        <dbReference type="ChEBI" id="CHEBI:15378"/>
        <dbReference type="ChEBI" id="CHEBI:16526"/>
        <dbReference type="ChEBI" id="CHEBI:17231"/>
        <dbReference type="ChEBI" id="CHEBI:36658"/>
        <dbReference type="EC" id="4.1.1.52"/>
    </reaction>
    <physiologicalReaction direction="left-to-right" evidence="4">
        <dbReference type="Rhea" id="RHEA:23113"/>
    </physiologicalReaction>
</comment>
<name>A0ABY3UWW1_MYCLN</name>
<dbReference type="EC" id="4.1.1.52" evidence="5"/>
<gene>
    <name evidence="8" type="ORF">MJO58_22610</name>
</gene>
<keyword evidence="2" id="KW-0862">Zinc</keyword>
<dbReference type="RefSeq" id="WP_239721054.1">
    <property type="nucleotide sequence ID" value="NZ_CP092423.2"/>
</dbReference>
<dbReference type="InterPro" id="IPR006680">
    <property type="entry name" value="Amidohydro-rel"/>
</dbReference>
<dbReference type="InterPro" id="IPR032466">
    <property type="entry name" value="Metal_Hydrolase"/>
</dbReference>
<evidence type="ECO:0000313" key="8">
    <source>
        <dbReference type="EMBL" id="ULP41607.1"/>
    </source>
</evidence>
<dbReference type="InterPro" id="IPR029063">
    <property type="entry name" value="SAM-dependent_MTases_sf"/>
</dbReference>
<evidence type="ECO:0000259" key="6">
    <source>
        <dbReference type="Pfam" id="PF04909"/>
    </source>
</evidence>
<feature type="domain" description="Methyltransferase" evidence="7">
    <location>
        <begin position="358"/>
        <end position="451"/>
    </location>
</feature>
<dbReference type="PANTHER" id="PTHR21240:SF29">
    <property type="entry name" value="AMIDOHYDROLASE-RELATED DOMAIN-CONTAINING PROTEIN"/>
    <property type="match status" value="1"/>
</dbReference>
<evidence type="ECO:0000256" key="2">
    <source>
        <dbReference type="ARBA" id="ARBA00022833"/>
    </source>
</evidence>
<evidence type="ECO:0000259" key="7">
    <source>
        <dbReference type="Pfam" id="PF13649"/>
    </source>
</evidence>
<evidence type="ECO:0000256" key="3">
    <source>
        <dbReference type="ARBA" id="ARBA00023239"/>
    </source>
</evidence>
<keyword evidence="9" id="KW-1185">Reference proteome</keyword>
<dbReference type="SUPFAM" id="SSF51556">
    <property type="entry name" value="Metallo-dependent hydrolases"/>
    <property type="match status" value="1"/>
</dbReference>
<evidence type="ECO:0000256" key="4">
    <source>
        <dbReference type="ARBA" id="ARBA00036832"/>
    </source>
</evidence>
<feature type="domain" description="Amidohydrolase-related" evidence="6">
    <location>
        <begin position="7"/>
        <end position="294"/>
    </location>
</feature>
<evidence type="ECO:0000313" key="9">
    <source>
        <dbReference type="Proteomes" id="UP001055171"/>
    </source>
</evidence>
<dbReference type="PANTHER" id="PTHR21240">
    <property type="entry name" value="2-AMINO-3-CARBOXYLMUCONATE-6-SEMIALDEHYDE DECARBOXYLASE"/>
    <property type="match status" value="1"/>
</dbReference>
<dbReference type="InterPro" id="IPR032465">
    <property type="entry name" value="ACMSD"/>
</dbReference>
<dbReference type="Pfam" id="PF13649">
    <property type="entry name" value="Methyltransf_25"/>
    <property type="match status" value="1"/>
</dbReference>
<evidence type="ECO:0000256" key="5">
    <source>
        <dbReference type="ARBA" id="ARBA00038889"/>
    </source>
</evidence>
<evidence type="ECO:0000256" key="1">
    <source>
        <dbReference type="ARBA" id="ARBA00022723"/>
    </source>
</evidence>
<proteinExistence type="predicted"/>
<sequence length="559" mass="60136">MASSTVIDIHHHVLLNAHRAAGTPAPDWSIDSDRAAMDRVGIGGILLSLPVSGSAPQVRAINTALAEQAGHDPSRYGFLACVPAEDPHAAPAEIQYACAELHADGLCLPSNHAGIYVGDDRMDSILTELDDRGAVVLLHPGQPPAGVPLFDRPEWLCEFPFDTARAVIDLIYRGKIERFPRIRWIVSHAGGVLPFLAYRLSTVAAETGAITPSAIRVQAALRTLYYDLALSTSPAVFAALTELVDASHILFGSDYPMRSEPGVAESLKELTDYPGFDQIQKDAILSGSSRALFPRFARRVSLPAAEAVEHNRELYDRLYRGEAAFPGSAAPAGIPWDIGQAQPRLMELEAVGAIGGEVLDAGCGQGDNAIYLAQRGYSVTGLDSSPTAIEQARARAAAAGARVRFQVADATELAGYDAQFDTVIDSALYHCLDYAGRRAYPVALRRATRPGARLFLYCFSADNVNGVIAPEIVAEEEIRQALADARWRIDFLGPTSLLGNAAGFSGSFGDWPDEVLQRMPPAQGRQMRQMAERMAVILPLVDSGRVHLPCTVVHATRLD</sequence>
<dbReference type="SUPFAM" id="SSF53335">
    <property type="entry name" value="S-adenosyl-L-methionine-dependent methyltransferases"/>
    <property type="match status" value="1"/>
</dbReference>
<dbReference type="Gene3D" id="3.20.20.140">
    <property type="entry name" value="Metal-dependent hydrolases"/>
    <property type="match status" value="1"/>
</dbReference>
<dbReference type="InterPro" id="IPR041698">
    <property type="entry name" value="Methyltransf_25"/>
</dbReference>
<protein>
    <recommendedName>
        <fullName evidence="5">6-methylsalicylate decarboxylase</fullName>
        <ecNumber evidence="5">4.1.1.52</ecNumber>
    </recommendedName>
</protein>
<dbReference type="EMBL" id="CP092423">
    <property type="protein sequence ID" value="ULP41607.1"/>
    <property type="molecule type" value="Genomic_DNA"/>
</dbReference>
<dbReference type="Gene3D" id="3.40.50.150">
    <property type="entry name" value="Vaccinia Virus protein VP39"/>
    <property type="match status" value="1"/>
</dbReference>
<keyword evidence="3" id="KW-0456">Lyase</keyword>
<accession>A0ABY3UWW1</accession>
<keyword evidence="1" id="KW-0479">Metal-binding</keyword>